<dbReference type="PANTHER" id="PTHR43190">
    <property type="entry name" value="N-ACETYL-D-GLUCOSAMINE KINASE"/>
    <property type="match status" value="1"/>
</dbReference>
<dbReference type="STRING" id="1393122.SAMN05660895_0445"/>
<evidence type="ECO:0000313" key="2">
    <source>
        <dbReference type="Proteomes" id="UP000199537"/>
    </source>
</evidence>
<proteinExistence type="predicted"/>
<evidence type="ECO:0000313" key="1">
    <source>
        <dbReference type="EMBL" id="SFV28939.1"/>
    </source>
</evidence>
<gene>
    <name evidence="1" type="ORF">SAMN05660895_0445</name>
</gene>
<dbReference type="RefSeq" id="WP_092457108.1">
    <property type="nucleotide sequence ID" value="NZ_FPCJ01000001.1"/>
</dbReference>
<accession>A0A1I7N2N2</accession>
<dbReference type="InterPro" id="IPR043129">
    <property type="entry name" value="ATPase_NBD"/>
</dbReference>
<protein>
    <submittedName>
        <fullName evidence="1">BadF-type ATPase</fullName>
    </submittedName>
</protein>
<keyword evidence="2" id="KW-1185">Reference proteome</keyword>
<dbReference type="SUPFAM" id="SSF53067">
    <property type="entry name" value="Actin-like ATPase domain"/>
    <property type="match status" value="2"/>
</dbReference>
<dbReference type="CDD" id="cd24079">
    <property type="entry name" value="ASKHA_NBD_PG1100-like"/>
    <property type="match status" value="1"/>
</dbReference>
<dbReference type="Gene3D" id="1.10.720.160">
    <property type="match status" value="1"/>
</dbReference>
<dbReference type="AlphaFoldDB" id="A0A1I7N2N2"/>
<dbReference type="PANTHER" id="PTHR43190:SF3">
    <property type="entry name" value="N-ACETYL-D-GLUCOSAMINE KINASE"/>
    <property type="match status" value="1"/>
</dbReference>
<name>A0A1I7N2N2_9BACT</name>
<dbReference type="Gene3D" id="3.30.420.40">
    <property type="match status" value="2"/>
</dbReference>
<dbReference type="EMBL" id="FPCJ01000001">
    <property type="protein sequence ID" value="SFV28939.1"/>
    <property type="molecule type" value="Genomic_DNA"/>
</dbReference>
<organism evidence="1 2">
    <name type="scientific">Thermoflavifilum thermophilum</name>
    <dbReference type="NCBI Taxonomy" id="1393122"/>
    <lineage>
        <taxon>Bacteria</taxon>
        <taxon>Pseudomonadati</taxon>
        <taxon>Bacteroidota</taxon>
        <taxon>Chitinophagia</taxon>
        <taxon>Chitinophagales</taxon>
        <taxon>Chitinophagaceae</taxon>
        <taxon>Thermoflavifilum</taxon>
    </lineage>
</organism>
<reference evidence="2" key="1">
    <citation type="submission" date="2016-10" db="EMBL/GenBank/DDBJ databases">
        <authorList>
            <person name="Varghese N."/>
            <person name="Submissions S."/>
        </authorList>
    </citation>
    <scope>NUCLEOTIDE SEQUENCE [LARGE SCALE GENOMIC DNA]</scope>
    <source>
        <strain evidence="2">DSM 14807</strain>
    </source>
</reference>
<dbReference type="Proteomes" id="UP000199537">
    <property type="component" value="Unassembled WGS sequence"/>
</dbReference>
<sequence>MEDTQTILIADSGSTKADWCLLHMGLPHYYRTSGISPYLLSENRIREILQTELVAHLPRGMHVSHIYFYGTGCAANHHQQLMHKLLSEFFPAAQTEVHTDLVGAARAACGQSAGVVAILGTGSGLCYYEQGQIVKYRPGLGYILGDEGSGTYLGKKVLQYYLYEIFDEELREAFYEKYHETRDAILDKVYRQLTPNTYLASFSRFLSEHRGHYMVENILEDGLNDFFFYHVFKYKESWTCPVHFVGGVAWAYQDVLQEICILNELQIGRILHKPIEGLVAYHQAGILQS</sequence>
<dbReference type="OrthoDB" id="871343at2"/>
<dbReference type="InterPro" id="IPR052519">
    <property type="entry name" value="Euk-type_GlcNAc_Kinase"/>
</dbReference>